<dbReference type="Proteomes" id="UP000644192">
    <property type="component" value="Unassembled WGS sequence"/>
</dbReference>
<evidence type="ECO:0000313" key="8">
    <source>
        <dbReference type="EMBL" id="OTI56990.1"/>
    </source>
</evidence>
<reference evidence="6 18" key="8">
    <citation type="submission" date="2019-11" db="EMBL/GenBank/DDBJ databases">
        <title>Genomes of ocular Pseudomonas aeruginosa isolates.</title>
        <authorList>
            <person name="Khan M."/>
            <person name="Rice S.A."/>
            <person name="Willcox M.D.P."/>
            <person name="Stapleton F."/>
        </authorList>
    </citation>
    <scope>NUCLEOTIDE SEQUENCE [LARGE SCALE GENOMIC DNA]</scope>
    <source>
        <strain evidence="6 18">PA221</strain>
    </source>
</reference>
<dbReference type="RefSeq" id="WP_003089245.1">
    <property type="nucleotide sequence ID" value="NZ_AP014622.1"/>
</dbReference>
<dbReference type="PANTHER" id="PTHR30154:SF34">
    <property type="entry name" value="TRANSCRIPTIONAL REGULATOR AZLB"/>
    <property type="match status" value="1"/>
</dbReference>
<dbReference type="AlphaFoldDB" id="A0A072ZMN7"/>
<dbReference type="EMBL" id="NFFZ01000019">
    <property type="protein sequence ID" value="OTI56990.1"/>
    <property type="molecule type" value="Genomic_DNA"/>
</dbReference>
<dbReference type="FunFam" id="3.30.70.920:FF:000022">
    <property type="entry name" value="ArsR family transcriptional regulator"/>
    <property type="match status" value="1"/>
</dbReference>
<dbReference type="Proteomes" id="UP000045039">
    <property type="component" value="Unassembled WGS sequence"/>
</dbReference>
<dbReference type="PROSITE" id="PS50956">
    <property type="entry name" value="HTH_ASNC_2"/>
    <property type="match status" value="1"/>
</dbReference>
<dbReference type="Pfam" id="PF13412">
    <property type="entry name" value="HTH_24"/>
    <property type="match status" value="1"/>
</dbReference>
<accession>A0A1S1C761</accession>
<dbReference type="eggNOG" id="COG1522">
    <property type="taxonomic scope" value="Bacteria"/>
</dbReference>
<evidence type="ECO:0000313" key="18">
    <source>
        <dbReference type="Proteomes" id="UP000433532"/>
    </source>
</evidence>
<proteinExistence type="predicted"/>
<dbReference type="Proteomes" id="UP000270834">
    <property type="component" value="Unassembled WGS sequence"/>
</dbReference>
<protein>
    <submittedName>
        <fullName evidence="9">Bkd operon transcriptional regulator</fullName>
    </submittedName>
    <submittedName>
        <fullName evidence="5">Leucine-responsive regulatory protein</fullName>
    </submittedName>
    <submittedName>
        <fullName evidence="12">Lrp/AsnC family transcriptional regulator</fullName>
    </submittedName>
</protein>
<evidence type="ECO:0000313" key="7">
    <source>
        <dbReference type="EMBL" id="MZZ16737.1"/>
    </source>
</evidence>
<keyword evidence="1" id="KW-0805">Transcription regulation</keyword>
<reference evidence="7" key="9">
    <citation type="submission" date="2020-01" db="EMBL/GenBank/DDBJ databases">
        <title>Bacteria Cultured from War Wounds Associated with the Conflict in Eastern Ukraine.</title>
        <authorList>
            <person name="Snesrud E."/>
            <person name="Galac M.R."/>
            <person name="Mc Gann P."/>
            <person name="Valentine K."/>
            <person name="Viacheslav K."/>
        </authorList>
    </citation>
    <scope>NUCLEOTIDE SEQUENCE</scope>
    <source>
        <strain evidence="7">VNMU148</strain>
    </source>
</reference>
<evidence type="ECO:0000256" key="2">
    <source>
        <dbReference type="ARBA" id="ARBA00023125"/>
    </source>
</evidence>
<dbReference type="SUPFAM" id="SSF46785">
    <property type="entry name" value="Winged helix' DNA-binding domain"/>
    <property type="match status" value="1"/>
</dbReference>
<dbReference type="InterPro" id="IPR011008">
    <property type="entry name" value="Dimeric_a/b-barrel"/>
</dbReference>
<evidence type="ECO:0000313" key="11">
    <source>
        <dbReference type="EMBL" id="RPM14196.1"/>
    </source>
</evidence>
<dbReference type="EMBL" id="WXZT01000033">
    <property type="protein sequence ID" value="MZZ16737.1"/>
    <property type="molecule type" value="Genomic_DNA"/>
</dbReference>
<reference evidence="11 17" key="4">
    <citation type="submission" date="2017-08" db="EMBL/GenBank/DDBJ databases">
        <authorList>
            <person name="Feschi L."/>
            <person name="Jeukens J."/>
            <person name="Emond-Rheault J.-G."/>
            <person name="Kukavica-Ibrulj I."/>
            <person name="Boyle B."/>
            <person name="Levesque R.C."/>
        </authorList>
    </citation>
    <scope>NUCLEOTIDE SEQUENCE [LARGE SCALE GENOMIC DNA]</scope>
    <source>
        <strain evidence="11 17">PA-W36</strain>
    </source>
</reference>
<reference evidence="12" key="11">
    <citation type="submission" date="2023-10" db="EMBL/GenBank/DDBJ databases">
        <title>Pathogen: clinical or host-associated sample.</title>
        <authorList>
            <person name="Hergert J."/>
            <person name="Casey R."/>
            <person name="Wagner J."/>
            <person name="Young E.L."/>
            <person name="Oakeson K.F."/>
        </authorList>
    </citation>
    <scope>NUCLEOTIDE SEQUENCE</scope>
    <source>
        <strain evidence="12">2021CK-01020</strain>
    </source>
</reference>
<dbReference type="EMBL" id="WOAD01000031">
    <property type="protein sequence ID" value="MUI38533.1"/>
    <property type="molecule type" value="Genomic_DNA"/>
</dbReference>
<evidence type="ECO:0000313" key="14">
    <source>
        <dbReference type="Proteomes" id="UP000194857"/>
    </source>
</evidence>
<reference evidence="8 14" key="3">
    <citation type="submission" date="2017-05" db="EMBL/GenBank/DDBJ databases">
        <authorList>
            <person name="Song R."/>
            <person name="Chenine A.L."/>
            <person name="Ruprecht R.M."/>
        </authorList>
    </citation>
    <scope>NUCLEOTIDE SEQUENCE [LARGE SCALE GENOMIC DNA]</scope>
    <source>
        <strain evidence="8 14">S567_C10_BS</strain>
    </source>
</reference>
<dbReference type="PANTHER" id="PTHR30154">
    <property type="entry name" value="LEUCINE-RESPONSIVE REGULATORY PROTEIN"/>
    <property type="match status" value="1"/>
</dbReference>
<evidence type="ECO:0000313" key="5">
    <source>
        <dbReference type="EMBL" id="CRN96039.1"/>
    </source>
</evidence>
<dbReference type="EMBL" id="NSNE01000009">
    <property type="protein sequence ID" value="RPM14196.1"/>
    <property type="molecule type" value="Genomic_DNA"/>
</dbReference>
<evidence type="ECO:0000313" key="6">
    <source>
        <dbReference type="EMBL" id="MUI38533.1"/>
    </source>
</evidence>
<dbReference type="EMBL" id="RBSQ01000402">
    <property type="protein sequence ID" value="RMS58842.1"/>
    <property type="molecule type" value="Genomic_DNA"/>
</dbReference>
<dbReference type="InterPro" id="IPR000485">
    <property type="entry name" value="AsnC-type_HTH_dom"/>
</dbReference>
<dbReference type="InterPro" id="IPR036390">
    <property type="entry name" value="WH_DNA-bd_sf"/>
</dbReference>
<dbReference type="OMA" id="TPCWRRW"/>
<evidence type="ECO:0000313" key="17">
    <source>
        <dbReference type="Proteomes" id="UP000284767"/>
    </source>
</evidence>
<reference evidence="5" key="1">
    <citation type="submission" date="2015-06" db="EMBL/GenBank/DDBJ databases">
        <authorList>
            <person name="Radhakrishnan R."/>
            <person name="Underwood A."/>
            <person name="Al-Shahib A."/>
        </authorList>
    </citation>
    <scope>NUCLEOTIDE SEQUENCE</scope>
    <source>
        <strain evidence="5">P19_London_7_VIM_2_05_10</strain>
    </source>
</reference>
<dbReference type="GO" id="GO:0043565">
    <property type="term" value="F:sequence-specific DNA binding"/>
    <property type="evidence" value="ECO:0007669"/>
    <property type="project" value="InterPro"/>
</dbReference>
<reference evidence="10 16" key="6">
    <citation type="submission" date="2018-08" db="EMBL/GenBank/DDBJ databases">
        <title>Recombination of ecologically and evolutionarily significant loci maintains genetic cohesion in the Pseudomonas syringae species complex.</title>
        <authorList>
            <person name="Dillon M."/>
            <person name="Thakur S."/>
            <person name="Almeida R.N.D."/>
            <person name="Weir B.S."/>
            <person name="Guttman D.S."/>
        </authorList>
    </citation>
    <scope>NUCLEOTIDE SEQUENCE [LARGE SCALE GENOMIC DNA]</scope>
    <source>
        <strain evidence="10 16">ICMP 7846</strain>
    </source>
</reference>
<dbReference type="SMART" id="SM00344">
    <property type="entry name" value="HTH_ASNC"/>
    <property type="match status" value="1"/>
</dbReference>
<dbReference type="Gene3D" id="1.10.10.10">
    <property type="entry name" value="Winged helix-like DNA-binding domain superfamily/Winged helix DNA-binding domain"/>
    <property type="match status" value="1"/>
</dbReference>
<dbReference type="GO" id="GO:0006355">
    <property type="term" value="P:regulation of DNA-templated transcription"/>
    <property type="evidence" value="ECO:0007669"/>
    <property type="project" value="UniProtKB-ARBA"/>
</dbReference>
<dbReference type="Proteomes" id="UP000433532">
    <property type="component" value="Unassembled WGS sequence"/>
</dbReference>
<dbReference type="InterPro" id="IPR019888">
    <property type="entry name" value="Tscrpt_reg_AsnC-like"/>
</dbReference>
<evidence type="ECO:0000259" key="4">
    <source>
        <dbReference type="PROSITE" id="PS50956"/>
    </source>
</evidence>
<dbReference type="Proteomes" id="UP001297540">
    <property type="component" value="Chromosome"/>
</dbReference>
<dbReference type="InterPro" id="IPR036388">
    <property type="entry name" value="WH-like_DNA-bd_sf"/>
</dbReference>
<reference evidence="9 15" key="5">
    <citation type="submission" date="2018-07" db="EMBL/GenBank/DDBJ databases">
        <title>Mechanisms of high-level aminoglycoside resistance among Gram-negative pathogens in Brazil.</title>
        <authorList>
            <person name="Ballaben A.S."/>
            <person name="Darini A.L.C."/>
            <person name="Doi Y."/>
        </authorList>
    </citation>
    <scope>NUCLEOTIDE SEQUENCE [LARGE SCALE GENOMIC DNA]</scope>
    <source>
        <strain evidence="9 15">B2-305</strain>
    </source>
</reference>
<accession>A0A072ZMN7</accession>
<keyword evidence="3" id="KW-0804">Transcription</keyword>
<gene>
    <name evidence="5" type="primary">lrp_1</name>
    <name evidence="10" type="ORF">ALP65_02129</name>
    <name evidence="8" type="ORF">CAZ10_28205</name>
    <name evidence="9" type="ORF">DT376_14660</name>
    <name evidence="6" type="ORF">GNQ48_26345</name>
    <name evidence="7" type="ORF">GUL26_31205</name>
    <name evidence="11" type="ORF">IPC1295_16400</name>
    <name evidence="12" type="ORF">L4V69_19040</name>
    <name evidence="5" type="ORF">PAERUG_P19_London_7_VIM_2_05_10_00378</name>
</gene>
<dbReference type="EMBL" id="CVVU01000014">
    <property type="protein sequence ID" value="CRN96039.1"/>
    <property type="molecule type" value="Genomic_DNA"/>
</dbReference>
<dbReference type="GO" id="GO:0005829">
    <property type="term" value="C:cytosol"/>
    <property type="evidence" value="ECO:0007669"/>
    <property type="project" value="TreeGrafter"/>
</dbReference>
<evidence type="ECO:0000313" key="12">
    <source>
        <dbReference type="EMBL" id="WOS81180.1"/>
    </source>
</evidence>
<dbReference type="Proteomes" id="UP000194857">
    <property type="component" value="Unassembled WGS sequence"/>
</dbReference>
<keyword evidence="2" id="KW-0238">DNA-binding</keyword>
<dbReference type="GO" id="GO:0043200">
    <property type="term" value="P:response to amino acid"/>
    <property type="evidence" value="ECO:0007669"/>
    <property type="project" value="TreeGrafter"/>
</dbReference>
<evidence type="ECO:0000313" key="13">
    <source>
        <dbReference type="Proteomes" id="UP000045039"/>
    </source>
</evidence>
<evidence type="ECO:0000313" key="9">
    <source>
        <dbReference type="EMBL" id="RCI74128.1"/>
    </source>
</evidence>
<name>A0A072ZMN7_PSEAI</name>
<organism evidence="9 15">
    <name type="scientific">Pseudomonas aeruginosa</name>
    <dbReference type="NCBI Taxonomy" id="287"/>
    <lineage>
        <taxon>Bacteria</taxon>
        <taxon>Pseudomonadati</taxon>
        <taxon>Pseudomonadota</taxon>
        <taxon>Gammaproteobacteria</taxon>
        <taxon>Pseudomonadales</taxon>
        <taxon>Pseudomonadaceae</taxon>
        <taxon>Pseudomonas</taxon>
    </lineage>
</organism>
<evidence type="ECO:0000313" key="10">
    <source>
        <dbReference type="EMBL" id="RMS58842.1"/>
    </source>
</evidence>
<reference evidence="13" key="2">
    <citation type="submission" date="2015-06" db="EMBL/GenBank/DDBJ databases">
        <authorList>
            <person name="Radhakrishnan Rajesh"/>
            <person name="Underwood Anthony"/>
            <person name="Al-Shahib Ali"/>
        </authorList>
    </citation>
    <scope>NUCLEOTIDE SEQUENCE [LARGE SCALE GENOMIC DNA]</scope>
    <source>
        <strain evidence="13">P19_London_7_VIM_2_05_10</strain>
    </source>
</reference>
<dbReference type="Proteomes" id="UP000284767">
    <property type="component" value="Unassembled WGS sequence"/>
</dbReference>
<dbReference type="CDD" id="cd00090">
    <property type="entry name" value="HTH_ARSR"/>
    <property type="match status" value="1"/>
</dbReference>
<evidence type="ECO:0000313" key="15">
    <source>
        <dbReference type="Proteomes" id="UP000253594"/>
    </source>
</evidence>
<reference evidence="11 17" key="7">
    <citation type="submission" date="2019-01" db="EMBL/GenBank/DDBJ databases">
        <title>The Pseudomonas aeruginosa pan-genome provides new insights on its population structure, horizontal gene transfer and pathogenicity.</title>
        <authorList>
            <person name="Freschi L."/>
            <person name="Vincent A.T."/>
            <person name="Jeukens J."/>
            <person name="Emond-Rheault J.-G."/>
            <person name="Kukavica-Ibrulj I."/>
            <person name="Dupont M.-J."/>
            <person name="Charette S.J."/>
            <person name="Boyle B."/>
            <person name="Levesque R.C."/>
        </authorList>
    </citation>
    <scope>NUCLEOTIDE SEQUENCE [LARGE SCALE GENOMIC DNA]</scope>
    <source>
        <strain evidence="11 17">PA-W36</strain>
    </source>
</reference>
<sequence>MAELDRIDLKILRALADDGRLSWRDLAQKVGLSLTPTLRRVRRLEEEHYIQGYFARLDEERLSGAMSVFVSVSLEKQTGDYLARFEERIVDAPQVMSCFQMTGDADYMLRVVVKDLAAYQAFLTNTLTCIPGVAGIKSAFALKSVMLRSAPPL</sequence>
<dbReference type="EMBL" id="QORE01000442">
    <property type="protein sequence ID" value="RCI74128.1"/>
    <property type="molecule type" value="Genomic_DNA"/>
</dbReference>
<evidence type="ECO:0000256" key="3">
    <source>
        <dbReference type="ARBA" id="ARBA00023163"/>
    </source>
</evidence>
<feature type="domain" description="HTH asnC-type" evidence="4">
    <location>
        <begin position="4"/>
        <end position="66"/>
    </location>
</feature>
<dbReference type="PRINTS" id="PR00033">
    <property type="entry name" value="HTHASNC"/>
</dbReference>
<dbReference type="Pfam" id="PF01037">
    <property type="entry name" value="AsnC_trans_reg"/>
    <property type="match status" value="1"/>
</dbReference>
<dbReference type="FunFam" id="1.10.10.10:FF:000615">
    <property type="entry name" value="Transcriptional regulator, AsnC family"/>
    <property type="match status" value="1"/>
</dbReference>
<dbReference type="Gene3D" id="3.30.70.920">
    <property type="match status" value="1"/>
</dbReference>
<dbReference type="KEGG" id="paeb:NCGM1900_4285"/>
<dbReference type="EMBL" id="CP136986">
    <property type="protein sequence ID" value="WOS81180.1"/>
    <property type="molecule type" value="Genomic_DNA"/>
</dbReference>
<evidence type="ECO:0000313" key="16">
    <source>
        <dbReference type="Proteomes" id="UP000270834"/>
    </source>
</evidence>
<dbReference type="SMR" id="A0A072ZMN7"/>
<dbReference type="InterPro" id="IPR011991">
    <property type="entry name" value="ArsR-like_HTH"/>
</dbReference>
<evidence type="ECO:0000256" key="1">
    <source>
        <dbReference type="ARBA" id="ARBA00023015"/>
    </source>
</evidence>
<reference evidence="12" key="10">
    <citation type="submission" date="2023-06" db="EMBL/GenBank/DDBJ databases">
        <authorList>
            <consortium name="Clinical and Environmental Microbiology Branch: Whole genome sequencing antimicrobial resistance pathogens in the healthcare setting"/>
        </authorList>
    </citation>
    <scope>NUCLEOTIDE SEQUENCE</scope>
    <source>
        <strain evidence="12">2021CK-01020</strain>
    </source>
</reference>
<dbReference type="InterPro" id="IPR019887">
    <property type="entry name" value="Tscrpt_reg_AsnC/Lrp_C"/>
</dbReference>
<dbReference type="SUPFAM" id="SSF54909">
    <property type="entry name" value="Dimeric alpha+beta barrel"/>
    <property type="match status" value="1"/>
</dbReference>
<dbReference type="Proteomes" id="UP000253594">
    <property type="component" value="Unassembled WGS sequence"/>
</dbReference>